<dbReference type="KEGG" id="azq:G3580_06910"/>
<sequence length="68" mass="7495">MHPGKEDLGLIMTALLVLPAPWSPRSWAVPRHLPAGQGAGFIGAVLGAVLILFIYQAEETLIIYRWRD</sequence>
<accession>A0A6C1BA48</accession>
<dbReference type="Proteomes" id="UP000501991">
    <property type="component" value="Chromosome"/>
</dbReference>
<reference evidence="2 3" key="1">
    <citation type="submission" date="2020-02" db="EMBL/GenBank/DDBJ databases">
        <title>Nitrogenibacter mangrovi gen. nov., sp. nov. isolated from mangrove sediment, a denitrifying betaproteobacterium.</title>
        <authorList>
            <person name="Liao H."/>
            <person name="Tian Y."/>
        </authorList>
    </citation>
    <scope>NUCLEOTIDE SEQUENCE [LARGE SCALE GENOMIC DNA]</scope>
    <source>
        <strain evidence="2 3">M9-3-2</strain>
    </source>
</reference>
<dbReference type="AlphaFoldDB" id="A0A6C1BA48"/>
<dbReference type="EMBL" id="CP048836">
    <property type="protein sequence ID" value="QID19745.1"/>
    <property type="molecule type" value="Genomic_DNA"/>
</dbReference>
<keyword evidence="1" id="KW-1133">Transmembrane helix</keyword>
<evidence type="ECO:0000256" key="1">
    <source>
        <dbReference type="SAM" id="Phobius"/>
    </source>
</evidence>
<keyword evidence="1" id="KW-0472">Membrane</keyword>
<keyword evidence="3" id="KW-1185">Reference proteome</keyword>
<organism evidence="2 3">
    <name type="scientific">Nitrogeniibacter mangrovi</name>
    <dbReference type="NCBI Taxonomy" id="2016596"/>
    <lineage>
        <taxon>Bacteria</taxon>
        <taxon>Pseudomonadati</taxon>
        <taxon>Pseudomonadota</taxon>
        <taxon>Betaproteobacteria</taxon>
        <taxon>Rhodocyclales</taxon>
        <taxon>Zoogloeaceae</taxon>
        <taxon>Nitrogeniibacter</taxon>
    </lineage>
</organism>
<keyword evidence="1" id="KW-0812">Transmembrane</keyword>
<protein>
    <submittedName>
        <fullName evidence="2">Uncharacterized protein</fullName>
    </submittedName>
</protein>
<evidence type="ECO:0000313" key="3">
    <source>
        <dbReference type="Proteomes" id="UP000501991"/>
    </source>
</evidence>
<gene>
    <name evidence="2" type="ORF">G3580_06910</name>
</gene>
<name>A0A6C1BA48_9RHOO</name>
<feature type="transmembrane region" description="Helical" evidence="1">
    <location>
        <begin position="38"/>
        <end position="57"/>
    </location>
</feature>
<evidence type="ECO:0000313" key="2">
    <source>
        <dbReference type="EMBL" id="QID19745.1"/>
    </source>
</evidence>
<proteinExistence type="predicted"/>